<keyword evidence="1" id="KW-1185">Reference proteome</keyword>
<protein>
    <submittedName>
        <fullName evidence="2">Chorein N-terminal domain-containing protein</fullName>
    </submittedName>
</protein>
<dbReference type="PANTHER" id="PTHR22774:SF11">
    <property type="entry name" value="CHOREIN N-TERMINAL DOMAIN-CONTAINING PROTEIN"/>
    <property type="match status" value="1"/>
</dbReference>
<sequence>MTSIIKNQLVKHLSKFARNLKPEQISLDVLKGKSELRNIELNEEVLTEVLELPIWLKIKKANCNRVAVRVPWTNLKSKPVELFIDEITVSIVLSADRSPSTSRKPFSDAQDTGSYGFAEKIVEGMSIYVNTLEINFDSGAFGGSFMLSRLSVESRTPGWALTNDLRKTRLHCHTTHRVLCYKQVSWQLLRIEASARTEETQRRNINAPLRLITSGGKIRICLKKNSQNGNVIHARISMLLDDILWVATLPQIRSAIAFYSHMMKLVNAAEKAAPSIPVPVPSKTQLIPSPEPQQIHAAANSMFRRLDLDQTSYHLQVKKIDLHLCDDNLNAGNYPKDWNIEAGAMQVTLHVLLIDVYPKTLASSDRSHWVRYTSPNSATSWMGNNLKHHFAKICEELDETTRMRVQRSWPDLMSFNVVVRVYDMVIQCVSDMRTKKEELQNMFTSDRNSKKSLPSDQYILHAEFANFFHPMTDHLPVPPPATFAQLGPFSLLFDKRTLRWILFVVENLQSAMIEADAPSMEPMPHTDIRIDLLMPKVIIHLSDPKLDARLPHRLIVSLSTVTACNNPFDVIPTGFSRIDTRLIDYVTNTELPEGKTAFRGDLLQMNNKQTVFGIAEGMQWWLRTSPLWIDTDHGEFSRTVPLISDVCFHASITTRKDQINVYVEPQTEVTALVDHFQFLQLTRLGAELSDFADLIKADQGFFQKGAPVNAPIIVVLVAINEVRAKLLLTSGPLPSPYETNQAFPQNNFADDLSVSKKWNAEKIWRSETKSYQELGK</sequence>
<organism evidence="1 2">
    <name type="scientific">Mesorhabditis belari</name>
    <dbReference type="NCBI Taxonomy" id="2138241"/>
    <lineage>
        <taxon>Eukaryota</taxon>
        <taxon>Metazoa</taxon>
        <taxon>Ecdysozoa</taxon>
        <taxon>Nematoda</taxon>
        <taxon>Chromadorea</taxon>
        <taxon>Rhabditida</taxon>
        <taxon>Rhabditina</taxon>
        <taxon>Rhabditomorpha</taxon>
        <taxon>Rhabditoidea</taxon>
        <taxon>Rhabditidae</taxon>
        <taxon>Mesorhabditinae</taxon>
        <taxon>Mesorhabditis</taxon>
    </lineage>
</organism>
<dbReference type="Pfam" id="PF24917">
    <property type="entry name" value="BLTP3A_B"/>
    <property type="match status" value="2"/>
</dbReference>
<dbReference type="WBParaSite" id="MBELARI_LOCUS17509">
    <property type="protein sequence ID" value="MBELARI_LOCUS17509"/>
    <property type="gene ID" value="MBELARI_LOCUS17509"/>
</dbReference>
<dbReference type="Proteomes" id="UP000887575">
    <property type="component" value="Unassembled WGS sequence"/>
</dbReference>
<reference evidence="2" key="1">
    <citation type="submission" date="2024-02" db="UniProtKB">
        <authorList>
            <consortium name="WormBaseParasite"/>
        </authorList>
    </citation>
    <scope>IDENTIFICATION</scope>
</reference>
<evidence type="ECO:0000313" key="1">
    <source>
        <dbReference type="Proteomes" id="UP000887575"/>
    </source>
</evidence>
<dbReference type="AlphaFoldDB" id="A0AAF3ETL9"/>
<dbReference type="InterPro" id="IPR026728">
    <property type="entry name" value="BLTP3A/B"/>
</dbReference>
<name>A0AAF3ETL9_9BILA</name>
<proteinExistence type="predicted"/>
<evidence type="ECO:0000313" key="2">
    <source>
        <dbReference type="WBParaSite" id="MBELARI_LOCUS17509"/>
    </source>
</evidence>
<dbReference type="PANTHER" id="PTHR22774">
    <property type="entry name" value="CHOREIN N-TERMINAL DOMAIN-CONTAINING PROTEIN"/>
    <property type="match status" value="1"/>
</dbReference>
<accession>A0AAF3ETL9</accession>